<keyword evidence="4 7" id="KW-0812">Transmembrane</keyword>
<evidence type="ECO:0000256" key="7">
    <source>
        <dbReference type="RuleBase" id="RU362018"/>
    </source>
</evidence>
<feature type="domain" description="Nucleoside transporter/FeoB GTPase Gate" evidence="10">
    <location>
        <begin position="98"/>
        <end position="196"/>
    </location>
</feature>
<dbReference type="GO" id="GO:0005337">
    <property type="term" value="F:nucleoside transmembrane transporter activity"/>
    <property type="evidence" value="ECO:0007669"/>
    <property type="project" value="InterPro"/>
</dbReference>
<feature type="domain" description="Concentrative nucleoside transporter C-terminal" evidence="9">
    <location>
        <begin position="201"/>
        <end position="423"/>
    </location>
</feature>
<evidence type="ECO:0000256" key="4">
    <source>
        <dbReference type="ARBA" id="ARBA00022692"/>
    </source>
</evidence>
<evidence type="ECO:0000313" key="13">
    <source>
        <dbReference type="Proteomes" id="UP000191116"/>
    </source>
</evidence>
<evidence type="ECO:0000256" key="2">
    <source>
        <dbReference type="ARBA" id="ARBA00009033"/>
    </source>
</evidence>
<keyword evidence="3" id="KW-1003">Cell membrane</keyword>
<feature type="domain" description="Concentrative nucleoside transporter N-terminal" evidence="8">
    <location>
        <begin position="8"/>
        <end position="81"/>
    </location>
</feature>
<dbReference type="Pfam" id="PF01773">
    <property type="entry name" value="Nucleos_tra2_N"/>
    <property type="match status" value="1"/>
</dbReference>
<dbReference type="EMBL" id="JAYXUG010000007">
    <property type="protein sequence ID" value="MEC6832262.1"/>
    <property type="molecule type" value="Genomic_DNA"/>
</dbReference>
<evidence type="ECO:0000313" key="12">
    <source>
        <dbReference type="EMBL" id="SKA41593.1"/>
    </source>
</evidence>
<comment type="caution">
    <text evidence="7">Lacks conserved residue(s) required for the propagation of feature annotation.</text>
</comment>
<dbReference type="InterPro" id="IPR018270">
    <property type="entry name" value="C_nuclsd_transpt_met_bac"/>
</dbReference>
<sequence length="430" mass="44589">MSLLMSLVGMVVLLLLAVLLSDNRKAINLRTVGGAFAIQFLLGAFVLYVPVGRDVLYGMSQAVANVIGYGNDGINFLFGGLTSNKMFELFGGGGFVFALRVLPVIVFFSALISVLYYIGAMQIVINVLGGGLRKVLGTSHAESMSATANIFVGQTEAPLVIRPFVPKMTQSELFAVMCGGLASVAGGVLAGYAQMGVPLEYLIAASFMAAPGGLLFAKIIKPETEQPIEQIAGNDEDESEEKPANIIDAAAAGASSGMQLALNVGAMLLAFIGLIALINGMLGGIGGWFGMPQLTLELILGYVFSPLAFLIGVPWGEAQVAGSFIGQKIVVNEFVAYLNFAPYLKDVADGGMIVAQTGAEMTDKTKAIISFALCGFANLSSVAILLGGLGGLAPTRRAEIARFGMKAVAAGTLSNLMSATIAGLFITLAS</sequence>
<feature type="transmembrane region" description="Helical" evidence="7">
    <location>
        <begin position="294"/>
        <end position="315"/>
    </location>
</feature>
<protein>
    <recommendedName>
        <fullName evidence="7">Nucleoside permease</fullName>
    </recommendedName>
</protein>
<comment type="subcellular location">
    <subcellularLocation>
        <location evidence="1">Cell membrane</location>
        <topology evidence="1">Multi-pass membrane protein</topology>
    </subcellularLocation>
</comment>
<evidence type="ECO:0000259" key="8">
    <source>
        <dbReference type="Pfam" id="PF01773"/>
    </source>
</evidence>
<evidence type="ECO:0000259" key="9">
    <source>
        <dbReference type="Pfam" id="PF07662"/>
    </source>
</evidence>
<evidence type="ECO:0000256" key="6">
    <source>
        <dbReference type="ARBA" id="ARBA00023136"/>
    </source>
</evidence>
<dbReference type="Pfam" id="PF07662">
    <property type="entry name" value="Nucleos_tra2_C"/>
    <property type="match status" value="1"/>
</dbReference>
<dbReference type="Pfam" id="PF07670">
    <property type="entry name" value="Gate"/>
    <property type="match status" value="1"/>
</dbReference>
<dbReference type="EMBL" id="FUWP01000012">
    <property type="protein sequence ID" value="SKA41593.1"/>
    <property type="molecule type" value="Genomic_DNA"/>
</dbReference>
<dbReference type="InterPro" id="IPR008276">
    <property type="entry name" value="C_nuclsd_transpt"/>
</dbReference>
<evidence type="ECO:0000313" key="11">
    <source>
        <dbReference type="EMBL" id="MEC6832262.1"/>
    </source>
</evidence>
<dbReference type="InterPro" id="IPR002668">
    <property type="entry name" value="CNT_N_dom"/>
</dbReference>
<name>A0A1T4TM54_9GAMM</name>
<evidence type="ECO:0000256" key="1">
    <source>
        <dbReference type="ARBA" id="ARBA00004651"/>
    </source>
</evidence>
<feature type="transmembrane region" description="Helical" evidence="7">
    <location>
        <begin position="31"/>
        <end position="51"/>
    </location>
</feature>
<keyword evidence="14" id="KW-1185">Reference proteome</keyword>
<dbReference type="Proteomes" id="UP000191116">
    <property type="component" value="Unassembled WGS sequence"/>
</dbReference>
<comment type="similarity">
    <text evidence="2 7">Belongs to the concentrative nucleoside transporter (CNT) (TC 2.A.41) family.</text>
</comment>
<dbReference type="InterPro" id="IPR011657">
    <property type="entry name" value="CNT_C_dom"/>
</dbReference>
<proteinExistence type="inferred from homology"/>
<evidence type="ECO:0000256" key="5">
    <source>
        <dbReference type="ARBA" id="ARBA00022989"/>
    </source>
</evidence>
<dbReference type="PANTHER" id="PTHR10590">
    <property type="entry name" value="SODIUM/NUCLEOSIDE COTRANSPORTER"/>
    <property type="match status" value="1"/>
</dbReference>
<feature type="transmembrane region" description="Helical" evidence="7">
    <location>
        <begin position="173"/>
        <end position="192"/>
    </location>
</feature>
<evidence type="ECO:0000256" key="3">
    <source>
        <dbReference type="ARBA" id="ARBA00022475"/>
    </source>
</evidence>
<dbReference type="NCBIfam" id="TIGR00804">
    <property type="entry name" value="nupC"/>
    <property type="match status" value="1"/>
</dbReference>
<dbReference type="GO" id="GO:0015293">
    <property type="term" value="F:symporter activity"/>
    <property type="evidence" value="ECO:0007669"/>
    <property type="project" value="TreeGrafter"/>
</dbReference>
<keyword evidence="7" id="KW-0813">Transport</keyword>
<dbReference type="OrthoDB" id="9766455at2"/>
<evidence type="ECO:0000313" key="14">
    <source>
        <dbReference type="Proteomes" id="UP001306119"/>
    </source>
</evidence>
<reference evidence="12 13" key="1">
    <citation type="submission" date="2017-02" db="EMBL/GenBank/DDBJ databases">
        <authorList>
            <person name="Peterson S.W."/>
        </authorList>
    </citation>
    <scope>NUCLEOTIDE SEQUENCE [LARGE SCALE GENOMIC DNA]</scope>
    <source>
        <strain evidence="12 13">CECT 9189</strain>
    </source>
</reference>
<dbReference type="InterPro" id="IPR011642">
    <property type="entry name" value="Gate_dom"/>
</dbReference>
<keyword evidence="6 7" id="KW-0472">Membrane</keyword>
<dbReference type="RefSeq" id="WP_080175079.1">
    <property type="nucleotide sequence ID" value="NZ_AP024854.1"/>
</dbReference>
<feature type="transmembrane region" description="Helical" evidence="7">
    <location>
        <begin position="407"/>
        <end position="429"/>
    </location>
</feature>
<dbReference type="PANTHER" id="PTHR10590:SF4">
    <property type="entry name" value="SOLUTE CARRIER FAMILY 28 MEMBER 3"/>
    <property type="match status" value="1"/>
</dbReference>
<accession>A0A1T4TM54</accession>
<dbReference type="GO" id="GO:0005886">
    <property type="term" value="C:plasma membrane"/>
    <property type="evidence" value="ECO:0007669"/>
    <property type="project" value="UniProtKB-SubCell"/>
</dbReference>
<organism evidence="12 13">
    <name type="scientific">Photobacterium toruni</name>
    <dbReference type="NCBI Taxonomy" id="1935446"/>
    <lineage>
        <taxon>Bacteria</taxon>
        <taxon>Pseudomonadati</taxon>
        <taxon>Pseudomonadota</taxon>
        <taxon>Gammaproteobacteria</taxon>
        <taxon>Vibrionales</taxon>
        <taxon>Vibrionaceae</taxon>
        <taxon>Photobacterium</taxon>
    </lineage>
</organism>
<feature type="transmembrane region" description="Helical" evidence="7">
    <location>
        <begin position="260"/>
        <end position="282"/>
    </location>
</feature>
<reference evidence="11 14" key="2">
    <citation type="submission" date="2024-01" db="EMBL/GenBank/DDBJ databases">
        <title>Active colonisers of the gastrointestinal tract of Atlantic salmon farmed in a warm water region.</title>
        <authorList>
            <person name="Bowman J.P."/>
        </authorList>
    </citation>
    <scope>NUCLEOTIDE SEQUENCE [LARGE SCALE GENOMIC DNA]</scope>
    <source>
        <strain evidence="11 14">S3MW1</strain>
    </source>
</reference>
<dbReference type="AlphaFoldDB" id="A0A1T4TM54"/>
<evidence type="ECO:0000259" key="10">
    <source>
        <dbReference type="Pfam" id="PF07670"/>
    </source>
</evidence>
<gene>
    <name evidence="12" type="primary">nupX_2</name>
    <name evidence="12" type="ORF">CZ814_02291</name>
    <name evidence="11" type="ORF">VXS06_10865</name>
</gene>
<feature type="transmembrane region" description="Helical" evidence="7">
    <location>
        <begin position="95"/>
        <end position="118"/>
    </location>
</feature>
<keyword evidence="5 7" id="KW-1133">Transmembrane helix</keyword>
<feature type="transmembrane region" description="Helical" evidence="7">
    <location>
        <begin position="368"/>
        <end position="395"/>
    </location>
</feature>
<dbReference type="Proteomes" id="UP001306119">
    <property type="component" value="Unassembled WGS sequence"/>
</dbReference>